<comment type="caution">
    <text evidence="2">The sequence shown here is derived from an EMBL/GenBank/DDBJ whole genome shotgun (WGS) entry which is preliminary data.</text>
</comment>
<feature type="domain" description="PIN" evidence="1">
    <location>
        <begin position="2"/>
        <end position="117"/>
    </location>
</feature>
<organism evidence="2">
    <name type="scientific">Planktothricoides sp. SpSt-374</name>
    <dbReference type="NCBI Taxonomy" id="2282167"/>
    <lineage>
        <taxon>Bacteria</taxon>
        <taxon>Bacillati</taxon>
        <taxon>Cyanobacteriota</taxon>
        <taxon>Cyanophyceae</taxon>
        <taxon>Oscillatoriophycideae</taxon>
        <taxon>Oscillatoriales</taxon>
        <taxon>Oscillatoriaceae</taxon>
        <taxon>Planktothricoides</taxon>
    </lineage>
</organism>
<protein>
    <submittedName>
        <fullName evidence="2">PIN domain-containing protein</fullName>
    </submittedName>
</protein>
<evidence type="ECO:0000313" key="2">
    <source>
        <dbReference type="EMBL" id="HGG01513.1"/>
    </source>
</evidence>
<dbReference type="SUPFAM" id="SSF88723">
    <property type="entry name" value="PIN domain-like"/>
    <property type="match status" value="1"/>
</dbReference>
<gene>
    <name evidence="2" type="ORF">ENR15_12910</name>
</gene>
<dbReference type="Gene3D" id="3.40.50.1010">
    <property type="entry name" value="5'-nuclease"/>
    <property type="match status" value="1"/>
</dbReference>
<sequence>MIIVDTGFWVALANKNDNYHEVAKKSFSKYNEPLITTWCVVTETCYFLQSRRGVAASITFLTPISEGLCQIFDIKPHHLPRLKELMQKYRDVPMDLADASLVVLAEQYKLGRILTLDIKDFGIYQWNHNNYFENLFISQN</sequence>
<dbReference type="InterPro" id="IPR002716">
    <property type="entry name" value="PIN_dom"/>
</dbReference>
<proteinExistence type="predicted"/>
<dbReference type="AlphaFoldDB" id="A0A7C3VHN6"/>
<reference evidence="2" key="1">
    <citation type="journal article" date="2020" name="mSystems">
        <title>Genome- and Community-Level Interaction Insights into Carbon Utilization and Element Cycling Functions of Hydrothermarchaeota in Hydrothermal Sediment.</title>
        <authorList>
            <person name="Zhou Z."/>
            <person name="Liu Y."/>
            <person name="Xu W."/>
            <person name="Pan J."/>
            <person name="Luo Z.H."/>
            <person name="Li M."/>
        </authorList>
    </citation>
    <scope>NUCLEOTIDE SEQUENCE [LARGE SCALE GENOMIC DNA]</scope>
    <source>
        <strain evidence="2">SpSt-374</strain>
    </source>
</reference>
<dbReference type="InterPro" id="IPR029060">
    <property type="entry name" value="PIN-like_dom_sf"/>
</dbReference>
<name>A0A7C3VHN6_9CYAN</name>
<evidence type="ECO:0000259" key="1">
    <source>
        <dbReference type="Pfam" id="PF01850"/>
    </source>
</evidence>
<accession>A0A7C3VHN6</accession>
<dbReference type="Pfam" id="PF01850">
    <property type="entry name" value="PIN"/>
    <property type="match status" value="1"/>
</dbReference>
<dbReference type="EMBL" id="DSPX01000129">
    <property type="protein sequence ID" value="HGG01513.1"/>
    <property type="molecule type" value="Genomic_DNA"/>
</dbReference>